<accession>D7MTR2</accession>
<feature type="domain" description="Prolamin-like" evidence="2">
    <location>
        <begin position="103"/>
        <end position="165"/>
    </location>
</feature>
<reference evidence="4" key="1">
    <citation type="journal article" date="2011" name="Nat. Genet.">
        <title>The Arabidopsis lyrata genome sequence and the basis of rapid genome size change.</title>
        <authorList>
            <person name="Hu T.T."/>
            <person name="Pattyn P."/>
            <person name="Bakker E.G."/>
            <person name="Cao J."/>
            <person name="Cheng J.-F."/>
            <person name="Clark R.M."/>
            <person name="Fahlgren N."/>
            <person name="Fawcett J.A."/>
            <person name="Grimwood J."/>
            <person name="Gundlach H."/>
            <person name="Haberer G."/>
            <person name="Hollister J.D."/>
            <person name="Ossowski S."/>
            <person name="Ottilar R.P."/>
            <person name="Salamov A.A."/>
            <person name="Schneeberger K."/>
            <person name="Spannagl M."/>
            <person name="Wang X."/>
            <person name="Yang L."/>
            <person name="Nasrallah M.E."/>
            <person name="Bergelson J."/>
            <person name="Carrington J.C."/>
            <person name="Gaut B.S."/>
            <person name="Schmutz J."/>
            <person name="Mayer K.F.X."/>
            <person name="Van de Peer Y."/>
            <person name="Grigoriev I.V."/>
            <person name="Nordborg M."/>
            <person name="Weigel D."/>
            <person name="Guo Y.-L."/>
        </authorList>
    </citation>
    <scope>NUCLEOTIDE SEQUENCE [LARGE SCALE GENOMIC DNA]</scope>
    <source>
        <strain evidence="4">cv. MN47</strain>
    </source>
</reference>
<dbReference type="GO" id="GO:0080155">
    <property type="term" value="P:regulation of double fertilization forming a zygote and endosperm"/>
    <property type="evidence" value="ECO:0007669"/>
    <property type="project" value="TreeGrafter"/>
</dbReference>
<evidence type="ECO:0000313" key="3">
    <source>
        <dbReference type="EMBL" id="EFH42286.1"/>
    </source>
</evidence>
<dbReference type="Proteomes" id="UP000008694">
    <property type="component" value="Unassembled WGS sequence"/>
</dbReference>
<proteinExistence type="predicted"/>
<dbReference type="eggNOG" id="ENOG502S9MP">
    <property type="taxonomic scope" value="Eukaryota"/>
</dbReference>
<dbReference type="EMBL" id="GL348720">
    <property type="protein sequence ID" value="EFH42286.1"/>
    <property type="molecule type" value="Genomic_DNA"/>
</dbReference>
<dbReference type="PANTHER" id="PTHR31181:SF53">
    <property type="entry name" value="EGG CELL-SECRETED-LIKE PROTEIN-RELATED"/>
    <property type="match status" value="1"/>
</dbReference>
<dbReference type="Pfam" id="PF05617">
    <property type="entry name" value="Prolamin_like"/>
    <property type="match status" value="1"/>
</dbReference>
<dbReference type="GO" id="GO:0031982">
    <property type="term" value="C:vesicle"/>
    <property type="evidence" value="ECO:0007669"/>
    <property type="project" value="TreeGrafter"/>
</dbReference>
<gene>
    <name evidence="3" type="ORF">ARALYDRAFT_495500</name>
</gene>
<dbReference type="Gramene" id="fgenesh2_kg.8__1316__AT5G53742.1">
    <property type="protein sequence ID" value="fgenesh2_kg.8__1316__AT5G53742.1"/>
    <property type="gene ID" value="fgenesh2_kg.8__1316__AT5G53742.1"/>
</dbReference>
<organism evidence="4">
    <name type="scientific">Arabidopsis lyrata subsp. lyrata</name>
    <name type="common">Lyre-leaved rock-cress</name>
    <dbReference type="NCBI Taxonomy" id="81972"/>
    <lineage>
        <taxon>Eukaryota</taxon>
        <taxon>Viridiplantae</taxon>
        <taxon>Streptophyta</taxon>
        <taxon>Embryophyta</taxon>
        <taxon>Tracheophyta</taxon>
        <taxon>Spermatophyta</taxon>
        <taxon>Magnoliopsida</taxon>
        <taxon>eudicotyledons</taxon>
        <taxon>Gunneridae</taxon>
        <taxon>Pentapetalae</taxon>
        <taxon>rosids</taxon>
        <taxon>malvids</taxon>
        <taxon>Brassicales</taxon>
        <taxon>Brassicaceae</taxon>
        <taxon>Camelineae</taxon>
        <taxon>Arabidopsis</taxon>
    </lineage>
</organism>
<dbReference type="HOGENOM" id="CLU_1534626_0_0_1"/>
<keyword evidence="1" id="KW-0732">Signal</keyword>
<dbReference type="GO" id="GO:0005576">
    <property type="term" value="C:extracellular region"/>
    <property type="evidence" value="ECO:0007669"/>
    <property type="project" value="TreeGrafter"/>
</dbReference>
<evidence type="ECO:0000256" key="1">
    <source>
        <dbReference type="ARBA" id="ARBA00022729"/>
    </source>
</evidence>
<keyword evidence="4" id="KW-1185">Reference proteome</keyword>
<dbReference type="InterPro" id="IPR008502">
    <property type="entry name" value="Prolamin-like"/>
</dbReference>
<evidence type="ECO:0000313" key="4">
    <source>
        <dbReference type="Proteomes" id="UP000008694"/>
    </source>
</evidence>
<sequence>MDAKCWPKLFPLNPLFPPLLKDGCSRIISDVKDVFLFPPSHNQKLIKNTKKKEEESKTIKLFFKISPGSIDPYESSLPPPLGAPAHTTPQFPFIPGSPNDLTKCLSSLVNVQGCVNEIHKSVFTGKFGNVGPMCCKAFSAVNAKCWPQMFPFNPFFPPLLKNECSRINAATPTHK</sequence>
<dbReference type="AlphaFoldDB" id="D7MTR2"/>
<dbReference type="GO" id="GO:0009567">
    <property type="term" value="P:double fertilization forming a zygote and endosperm"/>
    <property type="evidence" value="ECO:0007669"/>
    <property type="project" value="TreeGrafter"/>
</dbReference>
<name>D7MTR2_ARALL</name>
<dbReference type="STRING" id="81972.D7MTR2"/>
<dbReference type="PANTHER" id="PTHR31181">
    <property type="entry name" value="EGG CELL-SECRETED PROTEIN 1.4"/>
    <property type="match status" value="1"/>
</dbReference>
<protein>
    <recommendedName>
        <fullName evidence="2">Prolamin-like domain-containing protein</fullName>
    </recommendedName>
</protein>
<evidence type="ECO:0000259" key="2">
    <source>
        <dbReference type="Pfam" id="PF05617"/>
    </source>
</evidence>
<dbReference type="GO" id="GO:2000008">
    <property type="term" value="P:regulation of protein localization to cell surface"/>
    <property type="evidence" value="ECO:0007669"/>
    <property type="project" value="TreeGrafter"/>
</dbReference>